<dbReference type="PROSITE" id="PS51257">
    <property type="entry name" value="PROKAR_LIPOPROTEIN"/>
    <property type="match status" value="1"/>
</dbReference>
<dbReference type="PROSITE" id="PS00430">
    <property type="entry name" value="TONB_DEPENDENT_REC_1"/>
    <property type="match status" value="1"/>
</dbReference>
<keyword evidence="2" id="KW-1185">Reference proteome</keyword>
<name>A0A1N6FKY3_9FLAO</name>
<reference evidence="2" key="1">
    <citation type="submission" date="2016-12" db="EMBL/GenBank/DDBJ databases">
        <authorList>
            <person name="Varghese N."/>
            <person name="Submissions S."/>
        </authorList>
    </citation>
    <scope>NUCLEOTIDE SEQUENCE [LARGE SCALE GENOMIC DNA]</scope>
    <source>
        <strain evidence="2">DSM 16779</strain>
    </source>
</reference>
<protein>
    <recommendedName>
        <fullName evidence="3">Lipoprotein</fullName>
    </recommendedName>
</protein>
<dbReference type="InterPro" id="IPR010916">
    <property type="entry name" value="TonB_box_CS"/>
</dbReference>
<dbReference type="AlphaFoldDB" id="A0A1N6FKY3"/>
<evidence type="ECO:0008006" key="3">
    <source>
        <dbReference type="Google" id="ProtNLM"/>
    </source>
</evidence>
<dbReference type="Proteomes" id="UP000184782">
    <property type="component" value="Unassembled WGS sequence"/>
</dbReference>
<evidence type="ECO:0000313" key="1">
    <source>
        <dbReference type="EMBL" id="SIN95953.1"/>
    </source>
</evidence>
<organism evidence="1 2">
    <name type="scientific">Chryseobacterium scophthalmum</name>
    <dbReference type="NCBI Taxonomy" id="59733"/>
    <lineage>
        <taxon>Bacteria</taxon>
        <taxon>Pseudomonadati</taxon>
        <taxon>Bacteroidota</taxon>
        <taxon>Flavobacteriia</taxon>
        <taxon>Flavobacteriales</taxon>
        <taxon>Weeksellaceae</taxon>
        <taxon>Chryseobacterium group</taxon>
        <taxon>Chryseobacterium</taxon>
    </lineage>
</organism>
<evidence type="ECO:0000313" key="2">
    <source>
        <dbReference type="Proteomes" id="UP000184782"/>
    </source>
</evidence>
<gene>
    <name evidence="1" type="ORF">SAMN05421769_1390</name>
</gene>
<proteinExistence type="predicted"/>
<dbReference type="EMBL" id="FSRQ01000001">
    <property type="protein sequence ID" value="SIN95953.1"/>
    <property type="molecule type" value="Genomic_DNA"/>
</dbReference>
<accession>A0A1N6FKY3</accession>
<sequence length="158" mass="18678">MKKRMKKLILIGIVLFFYSCRQKNNQFFVSEEIYNIVLQNVKDENLRDERLKFFYVFSRQDTLIVLATSTENEIFPIDRINKLGAFNYQNNKVIVAESYNPKYDIVKVKNALNNDFINDKKTKGSFDEDIQYGSIYKMTTPKTINLIKKGNLKEFFAK</sequence>